<keyword evidence="1" id="KW-0472">Membrane</keyword>
<keyword evidence="1" id="KW-1133">Transmembrane helix</keyword>
<proteinExistence type="predicted"/>
<evidence type="ECO:0000256" key="1">
    <source>
        <dbReference type="SAM" id="Phobius"/>
    </source>
</evidence>
<dbReference type="Proteomes" id="UP000623129">
    <property type="component" value="Unassembled WGS sequence"/>
</dbReference>
<feature type="transmembrane region" description="Helical" evidence="1">
    <location>
        <begin position="109"/>
        <end position="132"/>
    </location>
</feature>
<dbReference type="EMBL" id="SWLB01000005">
    <property type="protein sequence ID" value="KAF3338488.1"/>
    <property type="molecule type" value="Genomic_DNA"/>
</dbReference>
<gene>
    <name evidence="2" type="ORF">FCM35_KLT17325</name>
</gene>
<reference evidence="2" key="1">
    <citation type="submission" date="2020-01" db="EMBL/GenBank/DDBJ databases">
        <title>Genome sequence of Kobresia littledalei, the first chromosome-level genome in the family Cyperaceae.</title>
        <authorList>
            <person name="Qu G."/>
        </authorList>
    </citation>
    <scope>NUCLEOTIDE SEQUENCE</scope>
    <source>
        <strain evidence="2">C.B.Clarke</strain>
        <tissue evidence="2">Leaf</tissue>
    </source>
</reference>
<keyword evidence="1" id="KW-0812">Transmembrane</keyword>
<accession>A0A833VWL5</accession>
<organism evidence="2 3">
    <name type="scientific">Carex littledalei</name>
    <dbReference type="NCBI Taxonomy" id="544730"/>
    <lineage>
        <taxon>Eukaryota</taxon>
        <taxon>Viridiplantae</taxon>
        <taxon>Streptophyta</taxon>
        <taxon>Embryophyta</taxon>
        <taxon>Tracheophyta</taxon>
        <taxon>Spermatophyta</taxon>
        <taxon>Magnoliopsida</taxon>
        <taxon>Liliopsida</taxon>
        <taxon>Poales</taxon>
        <taxon>Cyperaceae</taxon>
        <taxon>Cyperoideae</taxon>
        <taxon>Cariceae</taxon>
        <taxon>Carex</taxon>
        <taxon>Carex subgen. Euthyceras</taxon>
    </lineage>
</organism>
<feature type="transmembrane region" description="Helical" evidence="1">
    <location>
        <begin position="144"/>
        <end position="164"/>
    </location>
</feature>
<protein>
    <submittedName>
        <fullName evidence="2">Uncharacterized protein</fullName>
    </submittedName>
</protein>
<comment type="caution">
    <text evidence="2">The sequence shown here is derived from an EMBL/GenBank/DDBJ whole genome shotgun (WGS) entry which is preliminary data.</text>
</comment>
<evidence type="ECO:0000313" key="3">
    <source>
        <dbReference type="Proteomes" id="UP000623129"/>
    </source>
</evidence>
<evidence type="ECO:0000313" key="2">
    <source>
        <dbReference type="EMBL" id="KAF3338488.1"/>
    </source>
</evidence>
<sequence length="170" mass="18646">MDNSPNQDCSVEAQTDLQVVQLGLQPTEAVVTGAEDHRVRVVEDEDGFFSEPTQYASWLSYLESFILGPNQRNQIWRLRLLAGISLYIAALAGIHFYPDVRKASDPYQMVMLTTTIGTPIVVGAISLCVSSWRASVPNGRSNCITGLSVLNIIMLCGLAIYVMHKRGTGN</sequence>
<dbReference type="AlphaFoldDB" id="A0A833VWL5"/>
<keyword evidence="3" id="KW-1185">Reference proteome</keyword>
<name>A0A833VWL5_9POAL</name>
<feature type="transmembrane region" description="Helical" evidence="1">
    <location>
        <begin position="78"/>
        <end position="97"/>
    </location>
</feature>